<keyword evidence="5" id="KW-1185">Reference proteome</keyword>
<feature type="compositionally biased region" description="Polar residues" evidence="1">
    <location>
        <begin position="54"/>
        <end position="67"/>
    </location>
</feature>
<dbReference type="AlphaFoldDB" id="A0A495BNN1"/>
<gene>
    <name evidence="3" type="ORF">C8E02_0413</name>
    <name evidence="2" type="ORF">PQU93_06545</name>
</gene>
<evidence type="ECO:0000313" key="3">
    <source>
        <dbReference type="EMBL" id="RKQ61991.1"/>
    </source>
</evidence>
<comment type="caution">
    <text evidence="3">The sequence shown here is derived from an EMBL/GenBank/DDBJ whole genome shotgun (WGS) entry which is preliminary data.</text>
</comment>
<evidence type="ECO:0000313" key="4">
    <source>
        <dbReference type="Proteomes" id="UP000279384"/>
    </source>
</evidence>
<sequence>MDAINSAASASSSASILREAAEQRRLQQEQQQESQLAPAPAAEAVAASTLPTARPSQAVSNTEQALQAQLLDSRRVNQPEPNTTLAASERSPGNRLNEPQARRDTAEQPTPAASTERTVPAEARVPVNASQQAITQYQVSQSLLQDASSSTRIRTEA</sequence>
<feature type="compositionally biased region" description="Polar residues" evidence="1">
    <location>
        <begin position="107"/>
        <end position="117"/>
    </location>
</feature>
<protein>
    <submittedName>
        <fullName evidence="3">Uncharacterized protein</fullName>
    </submittedName>
</protein>
<accession>A0A495BNN1</accession>
<evidence type="ECO:0000256" key="1">
    <source>
        <dbReference type="SAM" id="MobiDB-lite"/>
    </source>
</evidence>
<dbReference type="EMBL" id="RBID01000005">
    <property type="protein sequence ID" value="RKQ61991.1"/>
    <property type="molecule type" value="Genomic_DNA"/>
</dbReference>
<feature type="compositionally biased region" description="Low complexity" evidence="1">
    <location>
        <begin position="28"/>
        <end position="53"/>
    </location>
</feature>
<dbReference type="Proteomes" id="UP000279384">
    <property type="component" value="Unassembled WGS sequence"/>
</dbReference>
<dbReference type="RefSeq" id="WP_047968286.1">
    <property type="nucleotide sequence ID" value="NZ_JAQQKY010000002.1"/>
</dbReference>
<dbReference type="Proteomes" id="UP001221566">
    <property type="component" value="Unassembled WGS sequence"/>
</dbReference>
<organism evidence="3 4">
    <name type="scientific">Vogesella indigofera</name>
    <name type="common">Pseudomonas indigofera</name>
    <dbReference type="NCBI Taxonomy" id="45465"/>
    <lineage>
        <taxon>Bacteria</taxon>
        <taxon>Pseudomonadati</taxon>
        <taxon>Pseudomonadota</taxon>
        <taxon>Betaproteobacteria</taxon>
        <taxon>Neisseriales</taxon>
        <taxon>Chromobacteriaceae</taxon>
        <taxon>Vogesella</taxon>
    </lineage>
</organism>
<reference evidence="2 5" key="2">
    <citation type="submission" date="2023-01" db="EMBL/GenBank/DDBJ databases">
        <title>Novel species of the genus Vogesella isolated from rivers.</title>
        <authorList>
            <person name="Lu H."/>
        </authorList>
    </citation>
    <scope>NUCLEOTIDE SEQUENCE [LARGE SCALE GENOMIC DNA]</scope>
    <source>
        <strain evidence="2 5">SH7W</strain>
    </source>
</reference>
<proteinExistence type="predicted"/>
<dbReference type="EMBL" id="JAQQKY010000002">
    <property type="protein sequence ID" value="MDC7690444.1"/>
    <property type="molecule type" value="Genomic_DNA"/>
</dbReference>
<feature type="compositionally biased region" description="Low complexity" evidence="1">
    <location>
        <begin position="1"/>
        <end position="15"/>
    </location>
</feature>
<evidence type="ECO:0000313" key="5">
    <source>
        <dbReference type="Proteomes" id="UP001221566"/>
    </source>
</evidence>
<feature type="region of interest" description="Disordered" evidence="1">
    <location>
        <begin position="1"/>
        <end position="127"/>
    </location>
</feature>
<name>A0A495BNN1_VOGIN</name>
<reference evidence="3 4" key="1">
    <citation type="submission" date="2018-10" db="EMBL/GenBank/DDBJ databases">
        <title>Genomic Encyclopedia of Type Strains, Phase IV (KMG-IV): sequencing the most valuable type-strain genomes for metagenomic binning, comparative biology and taxonomic classification.</title>
        <authorList>
            <person name="Goeker M."/>
        </authorList>
    </citation>
    <scope>NUCLEOTIDE SEQUENCE [LARGE SCALE GENOMIC DNA]</scope>
    <source>
        <strain evidence="3 4">DSM 3303</strain>
    </source>
</reference>
<evidence type="ECO:0000313" key="2">
    <source>
        <dbReference type="EMBL" id="MDC7690444.1"/>
    </source>
</evidence>